<accession>A0A158PLZ1</accession>
<protein>
    <submittedName>
        <fullName evidence="3">Spaetzle domain-containing protein</fullName>
    </submittedName>
</protein>
<dbReference type="OrthoDB" id="5798587at2759"/>
<dbReference type="EMBL" id="UYYA01004839">
    <property type="protein sequence ID" value="VDM63536.1"/>
    <property type="molecule type" value="Genomic_DNA"/>
</dbReference>
<gene>
    <name evidence="1" type="ORF">ACOC_LOCUS11951</name>
</gene>
<organism evidence="3">
    <name type="scientific">Angiostrongylus costaricensis</name>
    <name type="common">Nematode worm</name>
    <dbReference type="NCBI Taxonomy" id="334426"/>
    <lineage>
        <taxon>Eukaryota</taxon>
        <taxon>Metazoa</taxon>
        <taxon>Ecdysozoa</taxon>
        <taxon>Nematoda</taxon>
        <taxon>Chromadorea</taxon>
        <taxon>Rhabditida</taxon>
        <taxon>Rhabditina</taxon>
        <taxon>Rhabditomorpha</taxon>
        <taxon>Strongyloidea</taxon>
        <taxon>Metastrongylidae</taxon>
        <taxon>Angiostrongylus</taxon>
    </lineage>
</organism>
<evidence type="ECO:0000313" key="3">
    <source>
        <dbReference type="WBParaSite" id="ACOC_0001195001-mRNA-1"/>
    </source>
</evidence>
<keyword evidence="2" id="KW-1185">Reference proteome</keyword>
<dbReference type="Proteomes" id="UP000267027">
    <property type="component" value="Unassembled WGS sequence"/>
</dbReference>
<sequence>MEPSSQFTHKAECPRYNSGYICRDMRLPENRHLGEFVLSEVRQVCKSYYMNEFARTLNNAAVCRCEENIASSSSSTFPVSDASPTDGIRAKDYSSGFFHNNSYVANKAIGGEVNAGMTSDNQMTSKKLFNTVNVGRTNTLLKADSTKKLRRYAHVVDNKVGSLFFEKSLV</sequence>
<evidence type="ECO:0000313" key="2">
    <source>
        <dbReference type="Proteomes" id="UP000267027"/>
    </source>
</evidence>
<dbReference type="WBParaSite" id="ACOC_0001195001-mRNA-1">
    <property type="protein sequence ID" value="ACOC_0001195001-mRNA-1"/>
    <property type="gene ID" value="ACOC_0001195001"/>
</dbReference>
<name>A0A158PLZ1_ANGCS</name>
<proteinExistence type="predicted"/>
<reference evidence="1 2" key="2">
    <citation type="submission" date="2018-11" db="EMBL/GenBank/DDBJ databases">
        <authorList>
            <consortium name="Pathogen Informatics"/>
        </authorList>
    </citation>
    <scope>NUCLEOTIDE SEQUENCE [LARGE SCALE GENOMIC DNA]</scope>
    <source>
        <strain evidence="1 2">Costa Rica</strain>
    </source>
</reference>
<evidence type="ECO:0000313" key="1">
    <source>
        <dbReference type="EMBL" id="VDM63536.1"/>
    </source>
</evidence>
<dbReference type="AlphaFoldDB" id="A0A158PLZ1"/>
<reference evidence="3" key="1">
    <citation type="submission" date="2016-04" db="UniProtKB">
        <authorList>
            <consortium name="WormBaseParasite"/>
        </authorList>
    </citation>
    <scope>IDENTIFICATION</scope>
</reference>